<name>A0AAV2PN49_MEGNR</name>
<evidence type="ECO:0000256" key="1">
    <source>
        <dbReference type="SAM" id="MobiDB-lite"/>
    </source>
</evidence>
<feature type="non-terminal residue" evidence="2">
    <location>
        <position position="102"/>
    </location>
</feature>
<accession>A0AAV2PN49</accession>
<comment type="caution">
    <text evidence="2">The sequence shown here is derived from an EMBL/GenBank/DDBJ whole genome shotgun (WGS) entry which is preliminary data.</text>
</comment>
<feature type="region of interest" description="Disordered" evidence="1">
    <location>
        <begin position="46"/>
        <end position="69"/>
    </location>
</feature>
<proteinExistence type="predicted"/>
<reference evidence="2 3" key="1">
    <citation type="submission" date="2024-05" db="EMBL/GenBank/DDBJ databases">
        <authorList>
            <person name="Wallberg A."/>
        </authorList>
    </citation>
    <scope>NUCLEOTIDE SEQUENCE [LARGE SCALE GENOMIC DNA]</scope>
</reference>
<keyword evidence="3" id="KW-1185">Reference proteome</keyword>
<gene>
    <name evidence="2" type="ORF">MNOR_LOCUS1065</name>
</gene>
<evidence type="ECO:0000313" key="3">
    <source>
        <dbReference type="Proteomes" id="UP001497623"/>
    </source>
</evidence>
<dbReference type="EMBL" id="CAXKWB010000268">
    <property type="protein sequence ID" value="CAL4060137.1"/>
    <property type="molecule type" value="Genomic_DNA"/>
</dbReference>
<organism evidence="2 3">
    <name type="scientific">Meganyctiphanes norvegica</name>
    <name type="common">Northern krill</name>
    <name type="synonym">Thysanopoda norvegica</name>
    <dbReference type="NCBI Taxonomy" id="48144"/>
    <lineage>
        <taxon>Eukaryota</taxon>
        <taxon>Metazoa</taxon>
        <taxon>Ecdysozoa</taxon>
        <taxon>Arthropoda</taxon>
        <taxon>Crustacea</taxon>
        <taxon>Multicrustacea</taxon>
        <taxon>Malacostraca</taxon>
        <taxon>Eumalacostraca</taxon>
        <taxon>Eucarida</taxon>
        <taxon>Euphausiacea</taxon>
        <taxon>Euphausiidae</taxon>
        <taxon>Meganyctiphanes</taxon>
    </lineage>
</organism>
<feature type="region of interest" description="Disordered" evidence="1">
    <location>
        <begin position="1"/>
        <end position="27"/>
    </location>
</feature>
<dbReference type="Proteomes" id="UP001497623">
    <property type="component" value="Unassembled WGS sequence"/>
</dbReference>
<sequence length="102" mass="11211">MLNTPLLRRQPGGGQVSNPTAVLSRQNPMREETVLYRGWRVCEGLDNSSGTAVGTRRPSEQEGCPNGHQETQVCWTSFNTGSIESSYSRNTGNKARCSTFCD</sequence>
<feature type="compositionally biased region" description="Polar residues" evidence="1">
    <location>
        <begin position="16"/>
        <end position="27"/>
    </location>
</feature>
<evidence type="ECO:0000313" key="2">
    <source>
        <dbReference type="EMBL" id="CAL4060137.1"/>
    </source>
</evidence>
<dbReference type="AlphaFoldDB" id="A0AAV2PN49"/>
<protein>
    <submittedName>
        <fullName evidence="2">Uncharacterized protein</fullName>
    </submittedName>
</protein>